<name>A0A1L9C441_9EURY</name>
<evidence type="ECO:0000313" key="4">
    <source>
        <dbReference type="EMBL" id="OJH49221.1"/>
    </source>
</evidence>
<dbReference type="EMBL" id="JWTK01000003">
    <property type="protein sequence ID" value="OJH49221.1"/>
    <property type="molecule type" value="Genomic_DNA"/>
</dbReference>
<dbReference type="NCBIfam" id="TIGR00104">
    <property type="entry name" value="tRNA_TsaA"/>
    <property type="match status" value="1"/>
</dbReference>
<proteinExistence type="inferred from homology"/>
<keyword evidence="8" id="KW-1185">Reference proteome</keyword>
<dbReference type="SUPFAM" id="SSF118196">
    <property type="entry name" value="YaeB-like"/>
    <property type="match status" value="1"/>
</dbReference>
<dbReference type="OrthoDB" id="40408at2157"/>
<dbReference type="PANTHER" id="PTHR12818:SF0">
    <property type="entry name" value="TRNA (ADENINE(37)-N6)-METHYLTRANSFERASE"/>
    <property type="match status" value="1"/>
</dbReference>
<dbReference type="InterPro" id="IPR036413">
    <property type="entry name" value="YaeB-like_sf"/>
</dbReference>
<evidence type="ECO:0000313" key="7">
    <source>
        <dbReference type="Proteomes" id="UP000185713"/>
    </source>
</evidence>
<dbReference type="Proteomes" id="UP000185713">
    <property type="component" value="Unassembled WGS sequence"/>
</dbReference>
<organism evidence="4 7">
    <name type="scientific">Methanohalophilus portucalensis FDF-1</name>
    <dbReference type="NCBI Taxonomy" id="523843"/>
    <lineage>
        <taxon>Archaea</taxon>
        <taxon>Methanobacteriati</taxon>
        <taxon>Methanobacteriota</taxon>
        <taxon>Stenosarchaea group</taxon>
        <taxon>Methanomicrobia</taxon>
        <taxon>Methanosarcinales</taxon>
        <taxon>Methanosarcinaceae</taxon>
        <taxon>Methanohalophilus</taxon>
    </lineage>
</organism>
<accession>A0A1L9C441</accession>
<sequence length="130" mass="14622">MNNTCYPEPVGYVKSTFKEPVFDEKMYSSISFIEIYPDFAEALDGVDEFTKIQILFQFDKSQGYKLKQKRRTDGKLVGLFATRSPHRPNGIGITTVNLLSVDGLTLEVEGLDAIDGTPVLDIKPYTSKFD</sequence>
<gene>
    <name evidence="5" type="primary">tsaA</name>
    <name evidence="5" type="ORF">EFE41_05460</name>
    <name evidence="4" type="ORF">MPF_1088</name>
    <name evidence="6" type="ORF">SAMN06264941_1782</name>
</gene>
<dbReference type="EMBL" id="FXBN01000003">
    <property type="protein sequence ID" value="SMH42351.1"/>
    <property type="molecule type" value="Genomic_DNA"/>
</dbReference>
<evidence type="ECO:0000313" key="5">
    <source>
        <dbReference type="EMBL" id="RNI11655.1"/>
    </source>
</evidence>
<dbReference type="RefSeq" id="WP_072359839.1">
    <property type="nucleotide sequence ID" value="NZ_FXBN01000003.1"/>
</dbReference>
<dbReference type="AlphaFoldDB" id="A0A1L9C441"/>
<comment type="similarity">
    <text evidence="2">Belongs to the tRNA methyltransferase O family.</text>
</comment>
<reference evidence="8" key="2">
    <citation type="submission" date="2017-04" db="EMBL/GenBank/DDBJ databases">
        <authorList>
            <person name="Varghese N."/>
            <person name="Submissions S."/>
        </authorList>
    </citation>
    <scope>NUCLEOTIDE SEQUENCE [LARGE SCALE GENOMIC DNA]</scope>
    <source>
        <strain evidence="8">FDF-1</strain>
    </source>
</reference>
<reference evidence="4 7" key="1">
    <citation type="submission" date="2014-12" db="EMBL/GenBank/DDBJ databases">
        <title>The genome sequence of Methanohalophilus portucalensis strain FDF1.</title>
        <authorList>
            <person name="Lai M.-C."/>
            <person name="Lai S.-J."/>
        </authorList>
    </citation>
    <scope>NUCLEOTIDE SEQUENCE [LARGE SCALE GENOMIC DNA]</scope>
    <source>
        <strain evidence="4 7">FDF-1</strain>
    </source>
</reference>
<dbReference type="InterPro" id="IPR023370">
    <property type="entry name" value="TrmO-like_N"/>
</dbReference>
<dbReference type="Pfam" id="PF01980">
    <property type="entry name" value="TrmO_N"/>
    <property type="match status" value="1"/>
</dbReference>
<dbReference type="InterPro" id="IPR040372">
    <property type="entry name" value="YaeB-like"/>
</dbReference>
<reference evidence="5 9" key="4">
    <citation type="submission" date="2018-10" db="EMBL/GenBank/DDBJ databases">
        <title>Cultivation of a novel Methanohalophilus strain from Kebrit Deep of the Red Sea and a genomic comparison of members of the genus Methanohalophilus.</title>
        <authorList>
            <person name="Guan Y."/>
            <person name="Ngugi D.K."/>
            <person name="Stingl U."/>
        </authorList>
    </citation>
    <scope>NUCLEOTIDE SEQUENCE [LARGE SCALE GENOMIC DNA]</scope>
    <source>
        <strain evidence="5 9">DSM 7471</strain>
    </source>
</reference>
<keyword evidence="1" id="KW-0949">S-adenosyl-L-methionine</keyword>
<dbReference type="GO" id="GO:0032259">
    <property type="term" value="P:methylation"/>
    <property type="evidence" value="ECO:0007669"/>
    <property type="project" value="UniProtKB-KW"/>
</dbReference>
<feature type="domain" description="TsaA-like" evidence="3">
    <location>
        <begin position="7"/>
        <end position="130"/>
    </location>
</feature>
<reference evidence="6" key="3">
    <citation type="submission" date="2017-04" db="EMBL/GenBank/DDBJ databases">
        <authorList>
            <person name="Afonso C.L."/>
            <person name="Miller P.J."/>
            <person name="Scott M.A."/>
            <person name="Spackman E."/>
            <person name="Goraichik I."/>
            <person name="Dimitrov K.M."/>
            <person name="Suarez D.L."/>
            <person name="Swayne D.E."/>
        </authorList>
    </citation>
    <scope>NUCLEOTIDE SEQUENCE [LARGE SCALE GENOMIC DNA]</scope>
    <source>
        <strain evidence="6">FDF-1</strain>
    </source>
</reference>
<dbReference type="PROSITE" id="PS51668">
    <property type="entry name" value="TSAA_2"/>
    <property type="match status" value="1"/>
</dbReference>
<evidence type="ECO:0000313" key="8">
    <source>
        <dbReference type="Proteomes" id="UP000193969"/>
    </source>
</evidence>
<keyword evidence="5" id="KW-0808">Transferase</keyword>
<evidence type="ECO:0000256" key="2">
    <source>
        <dbReference type="ARBA" id="ARBA00033753"/>
    </source>
</evidence>
<dbReference type="GO" id="GO:0008168">
    <property type="term" value="F:methyltransferase activity"/>
    <property type="evidence" value="ECO:0007669"/>
    <property type="project" value="UniProtKB-KW"/>
</dbReference>
<dbReference type="Proteomes" id="UP000193969">
    <property type="component" value="Unassembled WGS sequence"/>
</dbReference>
<evidence type="ECO:0000313" key="6">
    <source>
        <dbReference type="EMBL" id="SMH42351.1"/>
    </source>
</evidence>
<dbReference type="PANTHER" id="PTHR12818">
    <property type="entry name" value="TRNA (ADENINE(37)-N6)-METHYLTRANSFERASE"/>
    <property type="match status" value="1"/>
</dbReference>
<protein>
    <submittedName>
        <fullName evidence="5">tRNA (N6-threonylcarbamoyladenosine(37)-N6)-methyltransferase TrmO</fullName>
    </submittedName>
    <submittedName>
        <fullName evidence="6">tRNA-Thr(GGU) m(6)t(6)A37 methyltransferase TsaA</fullName>
    </submittedName>
</protein>
<dbReference type="STRING" id="523843.SAMN06264941_1782"/>
<dbReference type="EMBL" id="RJJH01000010">
    <property type="protein sequence ID" value="RNI11655.1"/>
    <property type="molecule type" value="Genomic_DNA"/>
</dbReference>
<dbReference type="Gene3D" id="2.40.30.70">
    <property type="entry name" value="YaeB-like"/>
    <property type="match status" value="1"/>
</dbReference>
<keyword evidence="5" id="KW-0489">Methyltransferase</keyword>
<evidence type="ECO:0000259" key="3">
    <source>
        <dbReference type="PROSITE" id="PS51668"/>
    </source>
</evidence>
<evidence type="ECO:0000313" key="9">
    <source>
        <dbReference type="Proteomes" id="UP000278252"/>
    </source>
</evidence>
<dbReference type="InterPro" id="IPR036414">
    <property type="entry name" value="YaeB_N_sf"/>
</dbReference>
<dbReference type="Proteomes" id="UP000278252">
    <property type="component" value="Unassembled WGS sequence"/>
</dbReference>
<evidence type="ECO:0000256" key="1">
    <source>
        <dbReference type="ARBA" id="ARBA00022691"/>
    </source>
</evidence>
<dbReference type="CDD" id="cd09281">
    <property type="entry name" value="UPF0066"/>
    <property type="match status" value="1"/>
</dbReference>